<dbReference type="GO" id="GO:0016874">
    <property type="term" value="F:ligase activity"/>
    <property type="evidence" value="ECO:0007669"/>
    <property type="project" value="UniProtKB-KW"/>
</dbReference>
<gene>
    <name evidence="12" type="ORF">C2E20_4823</name>
</gene>
<evidence type="ECO:0000256" key="8">
    <source>
        <dbReference type="SAM" id="MobiDB-lite"/>
    </source>
</evidence>
<comment type="subcellular location">
    <subcellularLocation>
        <location evidence="1">Nucleus</location>
    </subcellularLocation>
</comment>
<sequence>MDEWTVKRFLDASPASGEAVAARVREFVAHHAAAAPADRPSPSANGPAPAIRLARPLVVITSGGTTVPLERNCVRFIDNFSKGTRGAVSVEQFLQAGYAVIFLSRLGSAQPFVSEFQEELGAEALTSVFRLEGDGSLHVRSGQAPAMAAAVGRAAAALADGRYLHLPYTTLFEYLTYLRAISAALEPCGPAVLFYLAAAVSDFFMPWEDMAEHKIQSTGGPLTLTLCKVPKMLGALRSEWCPASLVVSFKLETDQQILLKKAYGAIEGYGVGLVVANELHSRKDRVWLVAQEDGKMSVQQIDRPPDMPAIETLLVSEVVAAHAAHRAAAHDGGGVVAAAAGAAAAAKMQSLAVVRRQAAALRVDTEARRFSGWTELRVAAPPAATSGGTTLGLHCYALTVQAVTVNGVPAHFELQAPVREDLPDSVPLADASPAQQAAVTAEYCFYLYERQLQRERQPELLITLPHPLPPTPVEGGAQAGAKAAGGSRASGKAAAEVVVRIEYSGGGGGGGAGLRFWQQFAATDNQVRRASGWLPCVDTPSASLALHLELTCRADQVAVGPGQLRRQSWADAGRRWRTFHYALPLACPPCQLGFAIGPLQAEAAAHAGHKTTAAAVGAGGGTPPADLPAALQLTHFAPRQLPPELAVAAVLAAPPALGGEGGSGGSGANRKASSGSAGAASPLSRSAHFFGLVFSLFEEVVGERFPLPAMQQVFLPPELLASEAHVAAGLQVLPTSHLIQPRAIEQSIAARCAMARCLARQWFGVLIRAATPLDEWLIEGLSGWLEEQYVRRYMGRNELAYRRWRERQAIFLADNGEAPPLAARGVPSSSPWGPLYGTERLDPSRLWATKATAVVAMLEKRAGEDLFRKHVATVVHSGLAALAAEQAAAGGGSAGSGGGTAVSGGAAAPSPPAAVSGEPGAAAAASPGVSPLKLVVVTGGGAGGGGAGGDAAPPSRLIDTMTFLNDLGRAGSFRKEMAPFAARWVYGRGVPRIEAAYVYHARLGALELALKQTGSESAKRAADITQRAAVTEGSNAGIVKAVVRETEGDQYVDHPVHLGGEAFVLAELKVTPLQEKKAPGGRRAGGKRKAGEEAVVEEEAAPEEPVRWVRLDPGGELLCDIRLHQAPHMLAAQLLHSRDVVAQAEAVQRLAELRVVHDGLRVPVGLEALQKTLRDKAVFYRVRCDAAMALAGLRDDQGQPAGLPVLLSFYKEAFFHPGTDVPRTVACADPSEYFVAQAVVTAVSLCREADGSTPFDALLFLPSCLTEYSAAAGAPFSDYGLVAALCASLGNVRFEGFGGNLLTLLERFLERDAVLLSPGSAIGSACLLAMAALCANGTCDEEEAERVATAIRRVHKSPGLAVSLRHAALAAGLQLAAAQRGPAAALQLAMAGVGSSGVGAAALGGGSGDGGSGPPAVLLALPSAAAPALLLEEAAALMGGANAEAAQQAAATAALLGDGGAQPGVAAPLPVLRQLAALLNAGADCRLRHMAFVLLQLLAAQPATLYRPPPNEAEDAAAFLSTAGGAPAAGLPAASVGATHRTGQASHGTAAAAAAAAAPKIRLQLPGGRPAPSMGGSQQPAMSVDVPAMSDARMEEAGEAVDQAPPHHLFSPVHPSAAAEAAVSNFAGFDVGAAAAAPQPVVLAAAPLQQQAAAPALSFDVMAAFGSAAAPPLMPEAAAGAAVLPPLQQQQQGTPAAAPAPKLKLKFGSRGAGTAAQAVQQQQWQPAAAAPAAGQPPAFDIPAPAAPAAPAPGLKLKLKVKLPTQPQ</sequence>
<dbReference type="InterPro" id="IPR035929">
    <property type="entry name" value="CoaB-like_sf"/>
</dbReference>
<keyword evidence="13" id="KW-1185">Reference proteome</keyword>
<keyword evidence="6" id="KW-0804">Transcription</keyword>
<comment type="similarity">
    <text evidence="2">Belongs to the PPC synthetase family.</text>
</comment>
<dbReference type="SUPFAM" id="SSF102645">
    <property type="entry name" value="CoaB-like"/>
    <property type="match status" value="1"/>
</dbReference>
<dbReference type="SUPFAM" id="SSF63737">
    <property type="entry name" value="Leukotriene A4 hydrolase N-terminal domain"/>
    <property type="match status" value="1"/>
</dbReference>
<feature type="compositionally biased region" description="Low complexity" evidence="8">
    <location>
        <begin position="903"/>
        <end position="922"/>
    </location>
</feature>
<evidence type="ECO:0000259" key="11">
    <source>
        <dbReference type="Pfam" id="PF25577"/>
    </source>
</evidence>
<feature type="compositionally biased region" description="Gly residues" evidence="8">
    <location>
        <begin position="890"/>
        <end position="902"/>
    </location>
</feature>
<feature type="region of interest" description="Disordered" evidence="8">
    <location>
        <begin position="1714"/>
        <end position="1747"/>
    </location>
</feature>
<dbReference type="OrthoDB" id="70224at2759"/>
<organism evidence="12 13">
    <name type="scientific">Micractinium conductrix</name>
    <dbReference type="NCBI Taxonomy" id="554055"/>
    <lineage>
        <taxon>Eukaryota</taxon>
        <taxon>Viridiplantae</taxon>
        <taxon>Chlorophyta</taxon>
        <taxon>core chlorophytes</taxon>
        <taxon>Trebouxiophyceae</taxon>
        <taxon>Chlorellales</taxon>
        <taxon>Chlorellaceae</taxon>
        <taxon>Chlorella clade</taxon>
        <taxon>Micractinium</taxon>
    </lineage>
</organism>
<evidence type="ECO:0000313" key="13">
    <source>
        <dbReference type="Proteomes" id="UP000239649"/>
    </source>
</evidence>
<comment type="caution">
    <text evidence="12">The sequence shown here is derived from an EMBL/GenBank/DDBJ whole genome shotgun (WGS) entry which is preliminary data.</text>
</comment>
<feature type="domain" description="Transcription initiation factor TFIID subunit 2 TPR repeats" evidence="11">
    <location>
        <begin position="1132"/>
        <end position="1291"/>
    </location>
</feature>
<feature type="domain" description="Transcription initiation factor TFIID subunit 2 Ig-like" evidence="10">
    <location>
        <begin position="989"/>
        <end position="1125"/>
    </location>
</feature>
<evidence type="ECO:0000256" key="6">
    <source>
        <dbReference type="ARBA" id="ARBA00023163"/>
    </source>
</evidence>
<dbReference type="Pfam" id="PF25577">
    <property type="entry name" value="TPR_TAF2_C"/>
    <property type="match status" value="1"/>
</dbReference>
<protein>
    <recommendedName>
        <fullName evidence="4">Transcription initiation factor TFIID subunit 2</fullName>
    </recommendedName>
</protein>
<dbReference type="GO" id="GO:0003682">
    <property type="term" value="F:chromatin binding"/>
    <property type="evidence" value="ECO:0007669"/>
    <property type="project" value="TreeGrafter"/>
</dbReference>
<evidence type="ECO:0000259" key="9">
    <source>
        <dbReference type="Pfam" id="PF04127"/>
    </source>
</evidence>
<feature type="region of interest" description="Disordered" evidence="8">
    <location>
        <begin position="1530"/>
        <end position="1551"/>
    </location>
</feature>
<feature type="region of interest" description="Disordered" evidence="8">
    <location>
        <begin position="1075"/>
        <end position="1098"/>
    </location>
</feature>
<dbReference type="InterPro" id="IPR007085">
    <property type="entry name" value="DNA/pantothenate-metab_flavo_C"/>
</dbReference>
<dbReference type="Gene3D" id="3.40.50.10300">
    <property type="entry name" value="CoaB-like"/>
    <property type="match status" value="1"/>
</dbReference>
<dbReference type="InterPro" id="IPR027268">
    <property type="entry name" value="Peptidase_M4/M1_CTD_sf"/>
</dbReference>
<keyword evidence="5" id="KW-0805">Transcription regulation</keyword>
<dbReference type="GO" id="GO:0016251">
    <property type="term" value="F:RNA polymerase II general transcription initiation factor activity"/>
    <property type="evidence" value="ECO:0007669"/>
    <property type="project" value="TreeGrafter"/>
</dbReference>
<dbReference type="InterPro" id="IPR037813">
    <property type="entry name" value="TAF2"/>
</dbReference>
<dbReference type="STRING" id="554055.A0A2P6VCK8"/>
<evidence type="ECO:0000256" key="5">
    <source>
        <dbReference type="ARBA" id="ARBA00023015"/>
    </source>
</evidence>
<dbReference type="PANTHER" id="PTHR15137">
    <property type="entry name" value="TRANSCRIPTION INITIATION FACTOR TFIID"/>
    <property type="match status" value="1"/>
</dbReference>
<evidence type="ECO:0000256" key="4">
    <source>
        <dbReference type="ARBA" id="ARBA00017363"/>
    </source>
</evidence>
<feature type="domain" description="DNA/pantothenate metabolism flavoprotein C-terminal" evidence="9">
    <location>
        <begin position="191"/>
        <end position="282"/>
    </location>
</feature>
<evidence type="ECO:0000256" key="7">
    <source>
        <dbReference type="ARBA" id="ARBA00023242"/>
    </source>
</evidence>
<name>A0A2P6VCK8_9CHLO</name>
<accession>A0A2P6VCK8</accession>
<evidence type="ECO:0000259" key="10">
    <source>
        <dbReference type="Pfam" id="PF25316"/>
    </source>
</evidence>
<dbReference type="Pfam" id="PF25316">
    <property type="entry name" value="TAF2_3rd"/>
    <property type="match status" value="1"/>
</dbReference>
<feature type="compositionally biased region" description="Low complexity" evidence="8">
    <location>
        <begin position="1530"/>
        <end position="1539"/>
    </location>
</feature>
<dbReference type="PANTHER" id="PTHR15137:SF9">
    <property type="entry name" value="TRANSCRIPTION INITIATION FACTOR TFIID SUBUNIT 2"/>
    <property type="match status" value="1"/>
</dbReference>
<evidence type="ECO:0000256" key="3">
    <source>
        <dbReference type="ARBA" id="ARBA00010937"/>
    </source>
</evidence>
<dbReference type="Pfam" id="PF04127">
    <property type="entry name" value="DFP"/>
    <property type="match status" value="1"/>
</dbReference>
<dbReference type="Proteomes" id="UP000239649">
    <property type="component" value="Unassembled WGS sequence"/>
</dbReference>
<feature type="region of interest" description="Disordered" evidence="8">
    <location>
        <begin position="890"/>
        <end position="922"/>
    </location>
</feature>
<reference evidence="12 13" key="1">
    <citation type="journal article" date="2018" name="Plant J.">
        <title>Genome sequences of Chlorella sorokiniana UTEX 1602 and Micractinium conductrix SAG 241.80: implications to maltose excretion by a green alga.</title>
        <authorList>
            <person name="Arriola M.B."/>
            <person name="Velmurugan N."/>
            <person name="Zhang Y."/>
            <person name="Plunkett M.H."/>
            <person name="Hondzo H."/>
            <person name="Barney B.M."/>
        </authorList>
    </citation>
    <scope>NUCLEOTIDE SEQUENCE [LARGE SCALE GENOMIC DNA]</scope>
    <source>
        <strain evidence="12 13">SAG 241.80</strain>
    </source>
</reference>
<keyword evidence="7" id="KW-0539">Nucleus</keyword>
<dbReference type="Gene3D" id="1.10.390.10">
    <property type="entry name" value="Neutral Protease Domain 2"/>
    <property type="match status" value="1"/>
</dbReference>
<dbReference type="InterPro" id="IPR057345">
    <property type="entry name" value="Ig-like_TAF2"/>
</dbReference>
<dbReference type="GO" id="GO:0015937">
    <property type="term" value="P:coenzyme A biosynthetic process"/>
    <property type="evidence" value="ECO:0007669"/>
    <property type="project" value="UniProtKB-ARBA"/>
</dbReference>
<evidence type="ECO:0000256" key="1">
    <source>
        <dbReference type="ARBA" id="ARBA00004123"/>
    </source>
</evidence>
<evidence type="ECO:0000313" key="12">
    <source>
        <dbReference type="EMBL" id="PSC71817.1"/>
    </source>
</evidence>
<proteinExistence type="inferred from homology"/>
<dbReference type="GO" id="GO:0000976">
    <property type="term" value="F:transcription cis-regulatory region binding"/>
    <property type="evidence" value="ECO:0007669"/>
    <property type="project" value="TreeGrafter"/>
</dbReference>
<comment type="similarity">
    <text evidence="3">Belongs to the TAF2 family.</text>
</comment>
<feature type="compositionally biased region" description="Low complexity" evidence="8">
    <location>
        <begin position="1714"/>
        <end position="1743"/>
    </location>
</feature>
<dbReference type="SUPFAM" id="SSF55486">
    <property type="entry name" value="Metalloproteases ('zincins'), catalytic domain"/>
    <property type="match status" value="1"/>
</dbReference>
<dbReference type="EMBL" id="LHPF02000013">
    <property type="protein sequence ID" value="PSC71817.1"/>
    <property type="molecule type" value="Genomic_DNA"/>
</dbReference>
<dbReference type="GO" id="GO:0005669">
    <property type="term" value="C:transcription factor TFIID complex"/>
    <property type="evidence" value="ECO:0007669"/>
    <property type="project" value="InterPro"/>
</dbReference>
<evidence type="ECO:0000256" key="2">
    <source>
        <dbReference type="ARBA" id="ARBA00005703"/>
    </source>
</evidence>
<dbReference type="GO" id="GO:0006367">
    <property type="term" value="P:transcription initiation at RNA polymerase II promoter"/>
    <property type="evidence" value="ECO:0007669"/>
    <property type="project" value="TreeGrafter"/>
</dbReference>
<dbReference type="Gene3D" id="2.60.40.1730">
    <property type="entry name" value="tricorn interacting facor f3 domain"/>
    <property type="match status" value="1"/>
</dbReference>
<dbReference type="InterPro" id="IPR057991">
    <property type="entry name" value="TPR_TAF2_C"/>
</dbReference>
<dbReference type="InterPro" id="IPR042097">
    <property type="entry name" value="Aminopeptidase_N-like_N_sf"/>
</dbReference>